<reference evidence="2" key="1">
    <citation type="submission" date="2020-02" db="EMBL/GenBank/DDBJ databases">
        <title>Development of a multiplex PCR-based assay for rapid serotyping of Erysipelothrix species.</title>
        <authorList>
            <person name="Shimoji Y."/>
            <person name="Shiraiwa K."/>
            <person name="Tominaga H."/>
            <person name="Nishikawa S."/>
            <person name="Eguchi M."/>
            <person name="Hikono H."/>
            <person name="Ogawa Y."/>
        </authorList>
    </citation>
    <scope>NUCLEOTIDE SEQUENCE</scope>
    <source>
        <strain evidence="2">715</strain>
    </source>
</reference>
<evidence type="ECO:0008006" key="3">
    <source>
        <dbReference type="Google" id="ProtNLM"/>
    </source>
</evidence>
<dbReference type="EMBL" id="LC528619">
    <property type="protein sequence ID" value="BCB22869.1"/>
    <property type="molecule type" value="Genomic_DNA"/>
</dbReference>
<keyword evidence="1" id="KW-0812">Transmembrane</keyword>
<feature type="transmembrane region" description="Helical" evidence="1">
    <location>
        <begin position="107"/>
        <end position="124"/>
    </location>
</feature>
<sequence>MKIKITKKQEQYAMIIATSLITVNQFLSVDWFSIPQKFLGYTGVSILFILFCRTLLDNNIKAIFIKITLLSIILLSMILSGRQFLLVSFLFMMLISSDNLENILKTVLYTSFACIVVTIINYFIMNGFDFSNYELRTVLGGEVRVLKESLGYNHANKLFLNCFIPFSIYLYLNFDSITFKKHLVFFICFTILFLISFSRTGYISYIFAHLGYFVIKNKKSSNVMKLIILITIMSSFILPLLYSTVDSSLILNLNRALSDRIRYSSEGLKFAKLTPFGTNINNLISPQGYKITVDNSFVLTFISYGYVVFIGFVIFQGFIIFKSRNKVMIYFIMVFSVYYFAESYYFSAIYNFTLFLIAVETKEIYYERKNI</sequence>
<feature type="transmembrane region" description="Helical" evidence="1">
    <location>
        <begin position="154"/>
        <end position="172"/>
    </location>
</feature>
<feature type="transmembrane region" description="Helical" evidence="1">
    <location>
        <begin position="12"/>
        <end position="32"/>
    </location>
</feature>
<accession>A0A6S6I7S7</accession>
<evidence type="ECO:0000256" key="1">
    <source>
        <dbReference type="SAM" id="Phobius"/>
    </source>
</evidence>
<proteinExistence type="predicted"/>
<protein>
    <recommendedName>
        <fullName evidence="3">Polysaccharide polymerase</fullName>
    </recommendedName>
</protein>
<name>A0A6S6I7S7_9FIRM</name>
<feature type="transmembrane region" description="Helical" evidence="1">
    <location>
        <begin position="296"/>
        <end position="315"/>
    </location>
</feature>
<keyword evidence="1" id="KW-1133">Transmembrane helix</keyword>
<feature type="transmembrane region" description="Helical" evidence="1">
    <location>
        <begin position="226"/>
        <end position="245"/>
    </location>
</feature>
<dbReference type="AlphaFoldDB" id="A0A6S6I7S7"/>
<feature type="transmembrane region" description="Helical" evidence="1">
    <location>
        <begin position="327"/>
        <end position="346"/>
    </location>
</feature>
<feature type="transmembrane region" description="Helical" evidence="1">
    <location>
        <begin position="184"/>
        <end position="214"/>
    </location>
</feature>
<feature type="transmembrane region" description="Helical" evidence="1">
    <location>
        <begin position="68"/>
        <end position="95"/>
    </location>
</feature>
<feature type="transmembrane region" description="Helical" evidence="1">
    <location>
        <begin position="38"/>
        <end position="56"/>
    </location>
</feature>
<keyword evidence="1" id="KW-0472">Membrane</keyword>
<evidence type="ECO:0000313" key="2">
    <source>
        <dbReference type="EMBL" id="BCB22869.1"/>
    </source>
</evidence>
<organism evidence="2">
    <name type="scientific">Erysipelothrix sp. 715</name>
    <dbReference type="NCBI Taxonomy" id="2711235"/>
    <lineage>
        <taxon>Bacteria</taxon>
        <taxon>Bacillati</taxon>
        <taxon>Bacillota</taxon>
        <taxon>Erysipelotrichia</taxon>
        <taxon>Erysipelotrichales</taxon>
        <taxon>Erysipelotrichaceae</taxon>
        <taxon>Erysipelothrix</taxon>
    </lineage>
</organism>